<accession>A0AB35I029</accession>
<evidence type="ECO:0000313" key="4">
    <source>
        <dbReference type="Proteomes" id="UP001209730"/>
    </source>
</evidence>
<dbReference type="SUPFAM" id="SSF57783">
    <property type="entry name" value="Zinc beta-ribbon"/>
    <property type="match status" value="1"/>
</dbReference>
<dbReference type="GO" id="GO:0003677">
    <property type="term" value="F:DNA binding"/>
    <property type="evidence" value="ECO:0007669"/>
    <property type="project" value="InterPro"/>
</dbReference>
<dbReference type="RefSeq" id="WP_266002717.1">
    <property type="nucleotide sequence ID" value="NZ_JAPHQB010000018.1"/>
</dbReference>
<dbReference type="GO" id="GO:0003916">
    <property type="term" value="F:DNA topoisomerase activity"/>
    <property type="evidence" value="ECO:0007669"/>
    <property type="project" value="InterPro"/>
</dbReference>
<keyword evidence="1" id="KW-1133">Transmembrane helix</keyword>
<dbReference type="Pfam" id="PF08378">
    <property type="entry name" value="NERD"/>
    <property type="match status" value="1"/>
</dbReference>
<dbReference type="AlphaFoldDB" id="A0AB35I029"/>
<protein>
    <submittedName>
        <fullName evidence="3">NERD domain-containing protein</fullName>
    </submittedName>
</protein>
<proteinExistence type="predicted"/>
<dbReference type="GO" id="GO:0006265">
    <property type="term" value="P:DNA topological change"/>
    <property type="evidence" value="ECO:0007669"/>
    <property type="project" value="InterPro"/>
</dbReference>
<dbReference type="PROSITE" id="PS50965">
    <property type="entry name" value="NERD"/>
    <property type="match status" value="1"/>
</dbReference>
<dbReference type="Pfam" id="PF01396">
    <property type="entry name" value="Zn_ribbon_Top1"/>
    <property type="match status" value="1"/>
</dbReference>
<sequence>MHLDFVVNQVLPLVYWLLPIAIVAAAVKSPWFKGMMGELQVRFFGWLRLPSDIYRRIHNVTLKTPDGTTQIDHIFISRFGIFVVETKNMRGWIFGGEHQAHWTQKIYNKSFRFQNPLRQNYKHTKALAKLLGLPEHFIHSVIVFVGSSTFKTKMPDNVTKEGGYIRYIKSFRSAVLTNEEVENLVSRIQSGRLAPTRETHKQHIQNLKSRNNPEAERLCPKCGSPMVRRTSKRGVNAGKQFWGCSAFPKCRVIQNIR</sequence>
<evidence type="ECO:0000259" key="2">
    <source>
        <dbReference type="PROSITE" id="PS50965"/>
    </source>
</evidence>
<feature type="transmembrane region" description="Helical" evidence="1">
    <location>
        <begin position="6"/>
        <end position="27"/>
    </location>
</feature>
<dbReference type="GO" id="GO:0005694">
    <property type="term" value="C:chromosome"/>
    <property type="evidence" value="ECO:0007669"/>
    <property type="project" value="InterPro"/>
</dbReference>
<dbReference type="Gene3D" id="3.30.65.10">
    <property type="entry name" value="Bacterial Topoisomerase I, domain 1"/>
    <property type="match status" value="1"/>
</dbReference>
<dbReference type="InterPro" id="IPR013498">
    <property type="entry name" value="Topo_IA_Znf"/>
</dbReference>
<organism evidence="3 4">
    <name type="scientific">Microbulbifer thermotolerans</name>
    <dbReference type="NCBI Taxonomy" id="252514"/>
    <lineage>
        <taxon>Bacteria</taxon>
        <taxon>Pseudomonadati</taxon>
        <taxon>Pseudomonadota</taxon>
        <taxon>Gammaproteobacteria</taxon>
        <taxon>Cellvibrionales</taxon>
        <taxon>Microbulbiferaceae</taxon>
        <taxon>Microbulbifer</taxon>
    </lineage>
</organism>
<dbReference type="EMBL" id="JAPHQB010000018">
    <property type="protein sequence ID" value="MCX2802459.1"/>
    <property type="molecule type" value="Genomic_DNA"/>
</dbReference>
<dbReference type="Proteomes" id="UP001209730">
    <property type="component" value="Unassembled WGS sequence"/>
</dbReference>
<dbReference type="InterPro" id="IPR011528">
    <property type="entry name" value="NERD"/>
</dbReference>
<evidence type="ECO:0000313" key="3">
    <source>
        <dbReference type="EMBL" id="MCX2802459.1"/>
    </source>
</evidence>
<name>A0AB35I029_MICTH</name>
<reference evidence="3" key="1">
    <citation type="submission" date="2022-11" db="EMBL/GenBank/DDBJ databases">
        <title>Chitin-degrading and fungicidal potential of chitinolytic bacterial strains from marine environment of the Pacific Ocean regions.</title>
        <authorList>
            <person name="Pentekhina I."/>
            <person name="Nedashkovskaya O."/>
            <person name="Seitkalieva A."/>
            <person name="Podvolotskaya A."/>
            <person name="Tekutyeva L."/>
            <person name="Balabanova L."/>
        </authorList>
    </citation>
    <scope>NUCLEOTIDE SEQUENCE</scope>
    <source>
        <strain evidence="3">KMM 6838</strain>
    </source>
</reference>
<comment type="caution">
    <text evidence="3">The sequence shown here is derived from an EMBL/GenBank/DDBJ whole genome shotgun (WGS) entry which is preliminary data.</text>
</comment>
<keyword evidence="1" id="KW-0472">Membrane</keyword>
<feature type="domain" description="NERD" evidence="2">
    <location>
        <begin position="33"/>
        <end position="150"/>
    </location>
</feature>
<keyword evidence="1" id="KW-0812">Transmembrane</keyword>
<evidence type="ECO:0000256" key="1">
    <source>
        <dbReference type="SAM" id="Phobius"/>
    </source>
</evidence>
<gene>
    <name evidence="3" type="ORF">OQJ68_11740</name>
</gene>